<dbReference type="OrthoDB" id="6435476at2759"/>
<dbReference type="PROSITE" id="PS50850">
    <property type="entry name" value="MFS"/>
    <property type="match status" value="1"/>
</dbReference>
<dbReference type="Proteomes" id="UP000272942">
    <property type="component" value="Unassembled WGS sequence"/>
</dbReference>
<feature type="transmembrane region" description="Helical" evidence="2">
    <location>
        <begin position="314"/>
        <end position="335"/>
    </location>
</feature>
<dbReference type="EMBL" id="UZAN01043345">
    <property type="protein sequence ID" value="VDP78148.1"/>
    <property type="molecule type" value="Genomic_DNA"/>
</dbReference>
<feature type="domain" description="Major facilitator superfamily (MFS) profile" evidence="3">
    <location>
        <begin position="10"/>
        <end position="402"/>
    </location>
</feature>
<evidence type="ECO:0000313" key="4">
    <source>
        <dbReference type="EMBL" id="VDP78148.1"/>
    </source>
</evidence>
<protein>
    <submittedName>
        <fullName evidence="6">MFS domain-containing protein</fullName>
    </submittedName>
</protein>
<feature type="transmembrane region" description="Helical" evidence="2">
    <location>
        <begin position="257"/>
        <end position="277"/>
    </location>
</feature>
<evidence type="ECO:0000313" key="5">
    <source>
        <dbReference type="Proteomes" id="UP000272942"/>
    </source>
</evidence>
<dbReference type="InterPro" id="IPR011701">
    <property type="entry name" value="MFS"/>
</dbReference>
<accession>A0A183AHB6</accession>
<keyword evidence="2" id="KW-0812">Transmembrane</keyword>
<feature type="transmembrane region" description="Helical" evidence="2">
    <location>
        <begin position="378"/>
        <end position="401"/>
    </location>
</feature>
<name>A0A183AHB6_9TREM</name>
<dbReference type="InterPro" id="IPR050327">
    <property type="entry name" value="Proton-linked_MCT"/>
</dbReference>
<dbReference type="GO" id="GO:0016020">
    <property type="term" value="C:membrane"/>
    <property type="evidence" value="ECO:0007669"/>
    <property type="project" value="UniProtKB-SubCell"/>
</dbReference>
<comment type="subcellular location">
    <subcellularLocation>
        <location evidence="1">Membrane</location>
        <topology evidence="1">Multi-pass membrane protein</topology>
    </subcellularLocation>
</comment>
<feature type="transmembrane region" description="Helical" evidence="2">
    <location>
        <begin position="217"/>
        <end position="237"/>
    </location>
</feature>
<dbReference type="Pfam" id="PF07690">
    <property type="entry name" value="MFS_1"/>
    <property type="match status" value="1"/>
</dbReference>
<dbReference type="AlphaFoldDB" id="A0A183AHB6"/>
<evidence type="ECO:0000256" key="1">
    <source>
        <dbReference type="ARBA" id="ARBA00004141"/>
    </source>
</evidence>
<dbReference type="Gene3D" id="1.20.1250.20">
    <property type="entry name" value="MFS general substrate transporter like domains"/>
    <property type="match status" value="1"/>
</dbReference>
<evidence type="ECO:0000259" key="3">
    <source>
        <dbReference type="PROSITE" id="PS50850"/>
    </source>
</evidence>
<dbReference type="InterPro" id="IPR020846">
    <property type="entry name" value="MFS_dom"/>
</dbReference>
<keyword evidence="2" id="KW-0472">Membrane</keyword>
<sequence>MAGRVFPWIILVVAALCVVFLGGKRRAFGIFVAQLHAEFSNITLAELNWIGDSYAALGYLTTSVCTSAIMATGRRFWASQSLGAIFVLLACVTSAYVSNPHWLFLTHTVLHGIGSSLVLSTAGLVVNEHFDKNHRYHILATTLVSGGSVASILFVEFYAYLIERWGWRMSFIILGILYFFVLLLGSLVFVKDSTKPDNRNDRCASIGRDQLSWKRGALLVLWFFDRIFTSVVTYGMLLNLADYMFRRETSLRRSAVLTTLFAAGEASTYVIGAAATGITKDLLKNRLKYVLLVTSFTMFVGLTLWEFLADYRGVSYFLAYLNGFCLGPSITFLFPAGEEMTMLPGHMAYPFSLGGMGTGMALSPLLSAMVAQTFEYRWFFLAQGTMMLIKFVCLFCSMLILQSLTGPGHGYQRVMMEDADPNTLGSHAECGHRDLDKATLVQCELDGTKSETNLASVDQTENFTNLEEIEKRHVRAQFTQCVSLSDR</sequence>
<dbReference type="InterPro" id="IPR036259">
    <property type="entry name" value="MFS_trans_sf"/>
</dbReference>
<feature type="transmembrane region" description="Helical" evidence="2">
    <location>
        <begin position="6"/>
        <end position="23"/>
    </location>
</feature>
<proteinExistence type="predicted"/>
<evidence type="ECO:0000313" key="6">
    <source>
        <dbReference type="WBParaSite" id="ECPE_0000636401-mRNA-1"/>
    </source>
</evidence>
<organism evidence="6">
    <name type="scientific">Echinostoma caproni</name>
    <dbReference type="NCBI Taxonomy" id="27848"/>
    <lineage>
        <taxon>Eukaryota</taxon>
        <taxon>Metazoa</taxon>
        <taxon>Spiralia</taxon>
        <taxon>Lophotrochozoa</taxon>
        <taxon>Platyhelminthes</taxon>
        <taxon>Trematoda</taxon>
        <taxon>Digenea</taxon>
        <taxon>Plagiorchiida</taxon>
        <taxon>Echinostomata</taxon>
        <taxon>Echinostomatoidea</taxon>
        <taxon>Echinostomatidae</taxon>
        <taxon>Echinostoma</taxon>
    </lineage>
</organism>
<feature type="transmembrane region" description="Helical" evidence="2">
    <location>
        <begin position="138"/>
        <end position="161"/>
    </location>
</feature>
<feature type="transmembrane region" description="Helical" evidence="2">
    <location>
        <begin position="76"/>
        <end position="96"/>
    </location>
</feature>
<keyword evidence="5" id="KW-1185">Reference proteome</keyword>
<feature type="transmembrane region" description="Helical" evidence="2">
    <location>
        <begin position="102"/>
        <end position="126"/>
    </location>
</feature>
<keyword evidence="2" id="KW-1133">Transmembrane helix</keyword>
<dbReference type="SUPFAM" id="SSF103473">
    <property type="entry name" value="MFS general substrate transporter"/>
    <property type="match status" value="1"/>
</dbReference>
<dbReference type="PANTHER" id="PTHR11360">
    <property type="entry name" value="MONOCARBOXYLATE TRANSPORTER"/>
    <property type="match status" value="1"/>
</dbReference>
<feature type="transmembrane region" description="Helical" evidence="2">
    <location>
        <begin position="167"/>
        <end position="190"/>
    </location>
</feature>
<feature type="transmembrane region" description="Helical" evidence="2">
    <location>
        <begin position="347"/>
        <end position="366"/>
    </location>
</feature>
<reference evidence="6" key="1">
    <citation type="submission" date="2016-06" db="UniProtKB">
        <authorList>
            <consortium name="WormBaseParasite"/>
        </authorList>
    </citation>
    <scope>IDENTIFICATION</scope>
</reference>
<reference evidence="4 5" key="2">
    <citation type="submission" date="2018-11" db="EMBL/GenBank/DDBJ databases">
        <authorList>
            <consortium name="Pathogen Informatics"/>
        </authorList>
    </citation>
    <scope>NUCLEOTIDE SEQUENCE [LARGE SCALE GENOMIC DNA]</scope>
    <source>
        <strain evidence="4 5">Egypt</strain>
    </source>
</reference>
<gene>
    <name evidence="4" type="ORF">ECPE_LOCUS6351</name>
</gene>
<feature type="transmembrane region" description="Helical" evidence="2">
    <location>
        <begin position="289"/>
        <end position="308"/>
    </location>
</feature>
<dbReference type="GO" id="GO:0022857">
    <property type="term" value="F:transmembrane transporter activity"/>
    <property type="evidence" value="ECO:0007669"/>
    <property type="project" value="InterPro"/>
</dbReference>
<dbReference type="WBParaSite" id="ECPE_0000636401-mRNA-1">
    <property type="protein sequence ID" value="ECPE_0000636401-mRNA-1"/>
    <property type="gene ID" value="ECPE_0000636401"/>
</dbReference>
<dbReference type="PANTHER" id="PTHR11360:SF284">
    <property type="entry name" value="EG:103B4.3 PROTEIN-RELATED"/>
    <property type="match status" value="1"/>
</dbReference>
<evidence type="ECO:0000256" key="2">
    <source>
        <dbReference type="SAM" id="Phobius"/>
    </source>
</evidence>